<dbReference type="InterPro" id="IPR011701">
    <property type="entry name" value="MFS"/>
</dbReference>
<evidence type="ECO:0000256" key="5">
    <source>
        <dbReference type="ARBA" id="ARBA00022989"/>
    </source>
</evidence>
<reference evidence="9 10" key="1">
    <citation type="submission" date="2015-11" db="EMBL/GenBank/DDBJ databases">
        <title>Expanding the genomic diversity of Burkholderia species for the development of highly accurate diagnostics.</title>
        <authorList>
            <person name="Sahl J."/>
            <person name="Keim P."/>
            <person name="Wagner D."/>
        </authorList>
    </citation>
    <scope>NUCLEOTIDE SEQUENCE [LARGE SCALE GENOMIC DNA]</scope>
    <source>
        <strain evidence="9 10">MSMB2036</strain>
    </source>
</reference>
<feature type="transmembrane region" description="Helical" evidence="7">
    <location>
        <begin position="48"/>
        <end position="68"/>
    </location>
</feature>
<feature type="transmembrane region" description="Helical" evidence="7">
    <location>
        <begin position="220"/>
        <end position="241"/>
    </location>
</feature>
<feature type="transmembrane region" description="Helical" evidence="7">
    <location>
        <begin position="352"/>
        <end position="372"/>
    </location>
</feature>
<dbReference type="Proteomes" id="UP000064029">
    <property type="component" value="Unassembled WGS sequence"/>
</dbReference>
<dbReference type="GO" id="GO:0022857">
    <property type="term" value="F:transmembrane transporter activity"/>
    <property type="evidence" value="ECO:0007669"/>
    <property type="project" value="InterPro"/>
</dbReference>
<feature type="transmembrane region" description="Helical" evidence="7">
    <location>
        <begin position="392"/>
        <end position="416"/>
    </location>
</feature>
<dbReference type="PANTHER" id="PTHR42718:SF46">
    <property type="entry name" value="BLR6921 PROTEIN"/>
    <property type="match status" value="1"/>
</dbReference>
<dbReference type="OrthoDB" id="9807274at2"/>
<dbReference type="NCBIfam" id="NF007799">
    <property type="entry name" value="PRK10504.1"/>
    <property type="match status" value="1"/>
</dbReference>
<dbReference type="InterPro" id="IPR020846">
    <property type="entry name" value="MFS_dom"/>
</dbReference>
<dbReference type="RefSeq" id="WP_059760197.1">
    <property type="nucleotide sequence ID" value="NZ_CP013416.1"/>
</dbReference>
<feature type="transmembrane region" description="Helical" evidence="7">
    <location>
        <begin position="262"/>
        <end position="283"/>
    </location>
</feature>
<dbReference type="NCBIfam" id="TIGR00711">
    <property type="entry name" value="efflux_EmrB"/>
    <property type="match status" value="1"/>
</dbReference>
<dbReference type="AlphaFoldDB" id="A0A103QPA4"/>
<feature type="domain" description="Major facilitator superfamily (MFS) profile" evidence="8">
    <location>
        <begin position="10"/>
        <end position="452"/>
    </location>
</feature>
<keyword evidence="4 7" id="KW-0812">Transmembrane</keyword>
<dbReference type="InterPro" id="IPR004638">
    <property type="entry name" value="EmrB-like"/>
</dbReference>
<dbReference type="PANTHER" id="PTHR42718">
    <property type="entry name" value="MAJOR FACILITATOR SUPERFAMILY MULTIDRUG TRANSPORTER MFSC"/>
    <property type="match status" value="1"/>
</dbReference>
<feature type="transmembrane region" description="Helical" evidence="7">
    <location>
        <begin position="195"/>
        <end position="214"/>
    </location>
</feature>
<dbReference type="GO" id="GO:0005886">
    <property type="term" value="C:plasma membrane"/>
    <property type="evidence" value="ECO:0007669"/>
    <property type="project" value="UniProtKB-SubCell"/>
</dbReference>
<feature type="transmembrane region" description="Helical" evidence="7">
    <location>
        <begin position="101"/>
        <end position="122"/>
    </location>
</feature>
<dbReference type="SUPFAM" id="SSF103473">
    <property type="entry name" value="MFS general substrate transporter"/>
    <property type="match status" value="1"/>
</dbReference>
<dbReference type="Gene3D" id="1.20.1720.10">
    <property type="entry name" value="Multidrug resistance protein D"/>
    <property type="match status" value="1"/>
</dbReference>
<dbReference type="PRINTS" id="PR01036">
    <property type="entry name" value="TCRTETB"/>
</dbReference>
<evidence type="ECO:0000256" key="2">
    <source>
        <dbReference type="ARBA" id="ARBA00022448"/>
    </source>
</evidence>
<evidence type="ECO:0000256" key="3">
    <source>
        <dbReference type="ARBA" id="ARBA00022475"/>
    </source>
</evidence>
<keyword evidence="5 7" id="KW-1133">Transmembrane helix</keyword>
<proteinExistence type="predicted"/>
<dbReference type="PROSITE" id="PS50850">
    <property type="entry name" value="MFS"/>
    <property type="match status" value="1"/>
</dbReference>
<sequence>MTRTTSHPALLWIVASAFFMQTLDTTIVNTALPSIAQSLHASPLAMQPVVVVYTLTMAMLTPASGWLADRFGTRRVLSAAIVLFVLGSVCCAAARSLDQLVVARALQGVGGSMLLPIGRLSVLRGVPGERYVSALAFVSIGGQLGPIFGPTLGGWLSEAVSWHWIFLINVPVGAIGFVAVQRYLRHDHATQPPPFDFIGCALLSAAMILLSLAVDPPAQAHHALWPAGCAALGVAAALAYVPYARRRAQPLFRLALFREPNFGAGLLGNLLCRIGSSAVPFMLPLLMQVQLGYTPTRSGLMLLPAAIAGVLAKNRIAPLVKRYGYPAFLVVNTVIIGVTIAGFALVSGQSSPLLEGALLVVFGAANSMQYAAMNSVTLKDLSHADAASGNSLFTMMQMLAMGLGVSIGGALVNLFAARSGSAASGFMLAFVCVGAITLLSAFVFRRIGLPAPQRGRASRLSGGTAAE</sequence>
<feature type="transmembrane region" description="Helical" evidence="7">
    <location>
        <begin position="324"/>
        <end position="346"/>
    </location>
</feature>
<dbReference type="EMBL" id="LOXM01000279">
    <property type="protein sequence ID" value="KVG53052.1"/>
    <property type="molecule type" value="Genomic_DNA"/>
</dbReference>
<feature type="transmembrane region" description="Helical" evidence="7">
    <location>
        <begin position="295"/>
        <end position="312"/>
    </location>
</feature>
<organism evidence="9 10">
    <name type="scientific">Burkholderia ubonensis</name>
    <dbReference type="NCBI Taxonomy" id="101571"/>
    <lineage>
        <taxon>Bacteria</taxon>
        <taxon>Pseudomonadati</taxon>
        <taxon>Pseudomonadota</taxon>
        <taxon>Betaproteobacteria</taxon>
        <taxon>Burkholderiales</taxon>
        <taxon>Burkholderiaceae</taxon>
        <taxon>Burkholderia</taxon>
        <taxon>Burkholderia cepacia complex</taxon>
    </lineage>
</organism>
<accession>A0A103QPA4</accession>
<evidence type="ECO:0000313" key="10">
    <source>
        <dbReference type="Proteomes" id="UP000064029"/>
    </source>
</evidence>
<evidence type="ECO:0000256" key="4">
    <source>
        <dbReference type="ARBA" id="ARBA00022692"/>
    </source>
</evidence>
<feature type="transmembrane region" description="Helical" evidence="7">
    <location>
        <begin position="75"/>
        <end position="95"/>
    </location>
</feature>
<feature type="transmembrane region" description="Helical" evidence="7">
    <location>
        <begin position="422"/>
        <end position="444"/>
    </location>
</feature>
<keyword evidence="3" id="KW-1003">Cell membrane</keyword>
<dbReference type="Pfam" id="PF07690">
    <property type="entry name" value="MFS_1"/>
    <property type="match status" value="1"/>
</dbReference>
<dbReference type="InterPro" id="IPR036259">
    <property type="entry name" value="MFS_trans_sf"/>
</dbReference>
<evidence type="ECO:0000256" key="1">
    <source>
        <dbReference type="ARBA" id="ARBA00004651"/>
    </source>
</evidence>
<gene>
    <name evidence="9" type="ORF">WJ33_07945</name>
</gene>
<comment type="subcellular location">
    <subcellularLocation>
        <location evidence="1">Cell membrane</location>
        <topology evidence="1">Multi-pass membrane protein</topology>
    </subcellularLocation>
</comment>
<keyword evidence="2" id="KW-0813">Transport</keyword>
<evidence type="ECO:0000256" key="6">
    <source>
        <dbReference type="ARBA" id="ARBA00023136"/>
    </source>
</evidence>
<comment type="caution">
    <text evidence="9">The sequence shown here is derived from an EMBL/GenBank/DDBJ whole genome shotgun (WGS) entry which is preliminary data.</text>
</comment>
<dbReference type="Gene3D" id="1.20.1250.20">
    <property type="entry name" value="MFS general substrate transporter like domains"/>
    <property type="match status" value="1"/>
</dbReference>
<feature type="transmembrane region" description="Helical" evidence="7">
    <location>
        <begin position="134"/>
        <end position="156"/>
    </location>
</feature>
<evidence type="ECO:0000313" key="9">
    <source>
        <dbReference type="EMBL" id="KVG53052.1"/>
    </source>
</evidence>
<dbReference type="CDD" id="cd17503">
    <property type="entry name" value="MFS_LmrB_MDR_like"/>
    <property type="match status" value="1"/>
</dbReference>
<evidence type="ECO:0000256" key="7">
    <source>
        <dbReference type="SAM" id="Phobius"/>
    </source>
</evidence>
<keyword evidence="6 7" id="KW-0472">Membrane</keyword>
<evidence type="ECO:0000259" key="8">
    <source>
        <dbReference type="PROSITE" id="PS50850"/>
    </source>
</evidence>
<protein>
    <submittedName>
        <fullName evidence="9">EmrB/QacA subfamily drug resistance transporter</fullName>
    </submittedName>
</protein>
<name>A0A103QPA4_9BURK</name>
<feature type="transmembrane region" description="Helical" evidence="7">
    <location>
        <begin position="162"/>
        <end position="183"/>
    </location>
</feature>